<name>A0A3P3ZCN8_LEIBR</name>
<proteinExistence type="predicted"/>
<gene>
    <name evidence="1" type="ORF">LBRM2904_30.1820</name>
</gene>
<accession>A0A3P3ZCN8</accession>
<dbReference type="PANTHER" id="PTHR23053">
    <property type="entry name" value="DLEC1 DELETED IN LUNG AND ESOPHAGEAL CANCER 1"/>
    <property type="match status" value="1"/>
</dbReference>
<sequence length="108" mass="11913">MRSGQNVQLPFKNVFSDPVAIAVTSDSQFFVPSRKTETIAPHKTANVMVQCKPEEGVEVMRGRITITCVPPGKQAPNQPQQPVQWVYYVEATNAHDRSGSSKLSKGKK</sequence>
<reference evidence="1 2" key="1">
    <citation type="submission" date="2018-09" db="EMBL/GenBank/DDBJ databases">
        <authorList>
            <person name="Peiro R."/>
            <person name="Begona"/>
            <person name="Cbmso G."/>
            <person name="Lopez M."/>
            <person name="Gonzalez S."/>
        </authorList>
    </citation>
    <scope>NUCLEOTIDE SEQUENCE [LARGE SCALE GENOMIC DNA]</scope>
</reference>
<organism evidence="1 2">
    <name type="scientific">Leishmania braziliensis MHOM/BR/75/M2904</name>
    <dbReference type="NCBI Taxonomy" id="420245"/>
    <lineage>
        <taxon>Eukaryota</taxon>
        <taxon>Discoba</taxon>
        <taxon>Euglenozoa</taxon>
        <taxon>Kinetoplastea</taxon>
        <taxon>Metakinetoplastina</taxon>
        <taxon>Trypanosomatida</taxon>
        <taxon>Trypanosomatidae</taxon>
        <taxon>Leishmaniinae</taxon>
        <taxon>Leishmania</taxon>
        <taxon>Leishmania braziliensis species complex</taxon>
    </lineage>
</organism>
<dbReference type="Proteomes" id="UP000319462">
    <property type="component" value="Chromosome 30"/>
</dbReference>
<dbReference type="AlphaFoldDB" id="A0A3P3ZCN8"/>
<evidence type="ECO:0000313" key="1">
    <source>
        <dbReference type="EMBL" id="SYZ67996.1"/>
    </source>
</evidence>
<dbReference type="PANTHER" id="PTHR23053:SF0">
    <property type="entry name" value="HYDROCEPHALUS-INDUCING PROTEIN HOMOLOG"/>
    <property type="match status" value="1"/>
</dbReference>
<evidence type="ECO:0000313" key="2">
    <source>
        <dbReference type="Proteomes" id="UP000319462"/>
    </source>
</evidence>
<dbReference type="GO" id="GO:1904158">
    <property type="term" value="P:axonemal central apparatus assembly"/>
    <property type="evidence" value="ECO:0007669"/>
    <property type="project" value="TreeGrafter"/>
</dbReference>
<dbReference type="GO" id="GO:0003341">
    <property type="term" value="P:cilium movement"/>
    <property type="evidence" value="ECO:0007669"/>
    <property type="project" value="TreeGrafter"/>
</dbReference>
<protein>
    <submittedName>
        <fullName evidence="1">Hypothetical_protein</fullName>
    </submittedName>
</protein>
<dbReference type="GO" id="GO:0005930">
    <property type="term" value="C:axoneme"/>
    <property type="evidence" value="ECO:0007669"/>
    <property type="project" value="TreeGrafter"/>
</dbReference>
<dbReference type="EMBL" id="LS997629">
    <property type="protein sequence ID" value="SYZ67996.1"/>
    <property type="molecule type" value="Genomic_DNA"/>
</dbReference>
<dbReference type="InterPro" id="IPR033305">
    <property type="entry name" value="Hydin-like"/>
</dbReference>